<dbReference type="EMBL" id="CAJRAY010000026">
    <property type="protein sequence ID" value="CAG5082874.1"/>
    <property type="molecule type" value="Genomic_DNA"/>
</dbReference>
<reference evidence="2 3" key="1">
    <citation type="submission" date="2021-04" db="EMBL/GenBank/DDBJ databases">
        <authorList>
            <person name="Rakotoarivonina H."/>
        </authorList>
    </citation>
    <scope>NUCLEOTIDE SEQUENCE [LARGE SCALE GENOMIC DNA]</scope>
    <source>
        <strain evidence="2 3">XE</strain>
    </source>
</reference>
<dbReference type="PANTHER" id="PTHR33979:SF2">
    <property type="entry name" value="PEPTIDASE M50B-LIKE-DOMAIN-CONTAINING PROTEIN"/>
    <property type="match status" value="1"/>
</dbReference>
<proteinExistence type="predicted"/>
<name>A0ABN7RT65_THEXY</name>
<keyword evidence="3" id="KW-1185">Reference proteome</keyword>
<feature type="transmembrane region" description="Helical" evidence="1">
    <location>
        <begin position="194"/>
        <end position="217"/>
    </location>
</feature>
<accession>A0ABN7RT65</accession>
<dbReference type="InterPro" id="IPR049500">
    <property type="entry name" value="Peptidase_M50B-like"/>
</dbReference>
<keyword evidence="1" id="KW-1133">Transmembrane helix</keyword>
<keyword evidence="1" id="KW-0812">Transmembrane</keyword>
<comment type="caution">
    <text evidence="2">The sequence shown here is derived from an EMBL/GenBank/DDBJ whole genome shotgun (WGS) entry which is preliminary data.</text>
</comment>
<sequence>MQSWVKMALFVLVTAILTRLVPFSAFFRNVYTLVHEMAHAVMTLLLSGSVLYIHLYADQSGVTHSMIQAGWRSILISLAGYTGASLFAWLLFRLQASGREKIGLLLAAAIASLGLLLFVRNGYGMLWCLGFAVITLLVCFLTPNWLRIFYASLVAFICLVESVISSVTILAIAIMDPAGAGDAANLSRATAVPAVVWGLYFAWVALWCARNATSLLFRSIWNRRAEERREPERFPM</sequence>
<keyword evidence="1" id="KW-0472">Membrane</keyword>
<gene>
    <name evidence="2" type="primary">txxe 1495</name>
    <name evidence="2" type="ORF">TXXE_06485</name>
</gene>
<evidence type="ECO:0008006" key="4">
    <source>
        <dbReference type="Google" id="ProtNLM"/>
    </source>
</evidence>
<evidence type="ECO:0000313" key="3">
    <source>
        <dbReference type="Proteomes" id="UP000681526"/>
    </source>
</evidence>
<dbReference type="RefSeq" id="WP_213483928.1">
    <property type="nucleotide sequence ID" value="NZ_CAJRAY010000026.1"/>
</dbReference>
<dbReference type="PANTHER" id="PTHR33979">
    <property type="entry name" value="OS02G0221600 PROTEIN"/>
    <property type="match status" value="1"/>
</dbReference>
<feature type="transmembrane region" description="Helical" evidence="1">
    <location>
        <begin position="39"/>
        <end position="57"/>
    </location>
</feature>
<feature type="transmembrane region" description="Helical" evidence="1">
    <location>
        <begin position="102"/>
        <end position="118"/>
    </location>
</feature>
<dbReference type="Pfam" id="PF13398">
    <property type="entry name" value="Peptidase_M50B"/>
    <property type="match status" value="1"/>
</dbReference>
<organism evidence="2 3">
    <name type="scientific">Thermobacillus xylanilyticus</name>
    <dbReference type="NCBI Taxonomy" id="76633"/>
    <lineage>
        <taxon>Bacteria</taxon>
        <taxon>Bacillati</taxon>
        <taxon>Bacillota</taxon>
        <taxon>Bacilli</taxon>
        <taxon>Bacillales</taxon>
        <taxon>Paenibacillaceae</taxon>
        <taxon>Thermobacillus</taxon>
    </lineage>
</organism>
<feature type="transmembrane region" description="Helical" evidence="1">
    <location>
        <begin position="6"/>
        <end position="27"/>
    </location>
</feature>
<protein>
    <recommendedName>
        <fullName evidence="4">M50 family peptidase</fullName>
    </recommendedName>
</protein>
<evidence type="ECO:0000313" key="2">
    <source>
        <dbReference type="EMBL" id="CAG5082874.1"/>
    </source>
</evidence>
<feature type="transmembrane region" description="Helical" evidence="1">
    <location>
        <begin position="148"/>
        <end position="174"/>
    </location>
</feature>
<feature type="transmembrane region" description="Helical" evidence="1">
    <location>
        <begin position="124"/>
        <end position="141"/>
    </location>
</feature>
<dbReference type="Proteomes" id="UP000681526">
    <property type="component" value="Unassembled WGS sequence"/>
</dbReference>
<feature type="transmembrane region" description="Helical" evidence="1">
    <location>
        <begin position="69"/>
        <end position="90"/>
    </location>
</feature>
<evidence type="ECO:0000256" key="1">
    <source>
        <dbReference type="SAM" id="Phobius"/>
    </source>
</evidence>